<dbReference type="AlphaFoldDB" id="A0A8J4YB00"/>
<reference evidence="2" key="1">
    <citation type="submission" date="2020-07" db="EMBL/GenBank/DDBJ databases">
        <title>The High-quality genome of the commercially important snow crab, Chionoecetes opilio.</title>
        <authorList>
            <person name="Jeong J.-H."/>
            <person name="Ryu S."/>
        </authorList>
    </citation>
    <scope>NUCLEOTIDE SEQUENCE</scope>
    <source>
        <strain evidence="2">MADBK_172401_WGS</strain>
        <tissue evidence="2">Digestive gland</tissue>
    </source>
</reference>
<keyword evidence="1" id="KW-1133">Transmembrane helix</keyword>
<feature type="transmembrane region" description="Helical" evidence="1">
    <location>
        <begin position="29"/>
        <end position="48"/>
    </location>
</feature>
<evidence type="ECO:0000313" key="2">
    <source>
        <dbReference type="EMBL" id="KAG0724690.1"/>
    </source>
</evidence>
<sequence length="84" mass="9178">MAFSSSIRFRNSCRFLEAKSVPIPEPVSLQSSVSVAVWVTAVVLLVVADTRRRTAVQTPLDSLHAIMYRFLAPVLSAQLMSVTG</sequence>
<dbReference type="EMBL" id="JACEEZ010006530">
    <property type="protein sequence ID" value="KAG0724690.1"/>
    <property type="molecule type" value="Genomic_DNA"/>
</dbReference>
<comment type="caution">
    <text evidence="2">The sequence shown here is derived from an EMBL/GenBank/DDBJ whole genome shotgun (WGS) entry which is preliminary data.</text>
</comment>
<keyword evidence="1" id="KW-0812">Transmembrane</keyword>
<proteinExistence type="predicted"/>
<protein>
    <submittedName>
        <fullName evidence="2">Uncharacterized protein</fullName>
    </submittedName>
</protein>
<keyword evidence="3" id="KW-1185">Reference proteome</keyword>
<dbReference type="Proteomes" id="UP000770661">
    <property type="component" value="Unassembled WGS sequence"/>
</dbReference>
<evidence type="ECO:0000313" key="3">
    <source>
        <dbReference type="Proteomes" id="UP000770661"/>
    </source>
</evidence>
<evidence type="ECO:0000256" key="1">
    <source>
        <dbReference type="SAM" id="Phobius"/>
    </source>
</evidence>
<accession>A0A8J4YB00</accession>
<gene>
    <name evidence="2" type="ORF">GWK47_040070</name>
</gene>
<organism evidence="2 3">
    <name type="scientific">Chionoecetes opilio</name>
    <name type="common">Atlantic snow crab</name>
    <name type="synonym">Cancer opilio</name>
    <dbReference type="NCBI Taxonomy" id="41210"/>
    <lineage>
        <taxon>Eukaryota</taxon>
        <taxon>Metazoa</taxon>
        <taxon>Ecdysozoa</taxon>
        <taxon>Arthropoda</taxon>
        <taxon>Crustacea</taxon>
        <taxon>Multicrustacea</taxon>
        <taxon>Malacostraca</taxon>
        <taxon>Eumalacostraca</taxon>
        <taxon>Eucarida</taxon>
        <taxon>Decapoda</taxon>
        <taxon>Pleocyemata</taxon>
        <taxon>Brachyura</taxon>
        <taxon>Eubrachyura</taxon>
        <taxon>Majoidea</taxon>
        <taxon>Majidae</taxon>
        <taxon>Chionoecetes</taxon>
    </lineage>
</organism>
<name>A0A8J4YB00_CHIOP</name>
<keyword evidence="1" id="KW-0472">Membrane</keyword>